<dbReference type="PROSITE" id="PS00924">
    <property type="entry name" value="ASP_GLU_RACEMASE_2"/>
    <property type="match status" value="1"/>
</dbReference>
<dbReference type="SUPFAM" id="SSF53681">
    <property type="entry name" value="Aspartate/glutamate racemase"/>
    <property type="match status" value="2"/>
</dbReference>
<accession>A0A3N4IJT2</accession>
<dbReference type="PANTHER" id="PTHR21198:SF7">
    <property type="entry name" value="ASPARTATE-GLUTAMATE RACEMASE FAMILY"/>
    <property type="match status" value="1"/>
</dbReference>
<name>A0A3N4IJT2_ASCIM</name>
<dbReference type="GO" id="GO:0047661">
    <property type="term" value="F:amino-acid racemase activity"/>
    <property type="evidence" value="ECO:0007669"/>
    <property type="project" value="InterPro"/>
</dbReference>
<protein>
    <submittedName>
        <fullName evidence="3">Aspartate racemase</fullName>
    </submittedName>
</protein>
<sequence>MAPIKTLGLLGGMSWESTVLYYQLLNRRIRSVKGGHHSCPIILHSFDFQQIYDLQVSGDWDGAAKLLLDASHRLKDAGAEAIVICANTMHIQSEKIEPATGIPVIHIADATAAKIKESGHGKVALLGTRYTMEKEFLKGRLSEKHGLEVLVPEEADRKIVHDVIYEELAHGVIKKESKAEFKRIIEQMKEAGAECVILGCTEIPMLLEGEELALPAFDTTTIHAGAAADWAMSK</sequence>
<dbReference type="OrthoDB" id="187836at2759"/>
<dbReference type="InterPro" id="IPR033134">
    <property type="entry name" value="Asp/Glu_racemase_AS_2"/>
</dbReference>
<proteinExistence type="inferred from homology"/>
<dbReference type="PANTHER" id="PTHR21198">
    <property type="entry name" value="GLUTAMATE RACEMASE"/>
    <property type="match status" value="1"/>
</dbReference>
<evidence type="ECO:0000313" key="3">
    <source>
        <dbReference type="EMBL" id="RPA85697.1"/>
    </source>
</evidence>
<gene>
    <name evidence="3" type="ORF">BJ508DRAFT_358652</name>
</gene>
<dbReference type="InterPro" id="IPR015942">
    <property type="entry name" value="Asp/Glu/hydantoin_racemase"/>
</dbReference>
<dbReference type="EMBL" id="ML119652">
    <property type="protein sequence ID" value="RPA85697.1"/>
    <property type="molecule type" value="Genomic_DNA"/>
</dbReference>
<evidence type="ECO:0000256" key="1">
    <source>
        <dbReference type="ARBA" id="ARBA00007847"/>
    </source>
</evidence>
<keyword evidence="4" id="KW-1185">Reference proteome</keyword>
<dbReference type="Gene3D" id="3.40.50.1860">
    <property type="match status" value="2"/>
</dbReference>
<dbReference type="STRING" id="1160509.A0A3N4IJT2"/>
<dbReference type="NCBIfam" id="TIGR00035">
    <property type="entry name" value="asp_race"/>
    <property type="match status" value="1"/>
</dbReference>
<keyword evidence="2" id="KW-0413">Isomerase</keyword>
<dbReference type="Pfam" id="PF01177">
    <property type="entry name" value="Asp_Glu_race"/>
    <property type="match status" value="1"/>
</dbReference>
<evidence type="ECO:0000313" key="4">
    <source>
        <dbReference type="Proteomes" id="UP000275078"/>
    </source>
</evidence>
<organism evidence="3 4">
    <name type="scientific">Ascobolus immersus RN42</name>
    <dbReference type="NCBI Taxonomy" id="1160509"/>
    <lineage>
        <taxon>Eukaryota</taxon>
        <taxon>Fungi</taxon>
        <taxon>Dikarya</taxon>
        <taxon>Ascomycota</taxon>
        <taxon>Pezizomycotina</taxon>
        <taxon>Pezizomycetes</taxon>
        <taxon>Pezizales</taxon>
        <taxon>Ascobolaceae</taxon>
        <taxon>Ascobolus</taxon>
    </lineage>
</organism>
<comment type="similarity">
    <text evidence="1">Belongs to the aspartate/glutamate racemases family.</text>
</comment>
<reference evidence="3 4" key="1">
    <citation type="journal article" date="2018" name="Nat. Ecol. Evol.">
        <title>Pezizomycetes genomes reveal the molecular basis of ectomycorrhizal truffle lifestyle.</title>
        <authorList>
            <person name="Murat C."/>
            <person name="Payen T."/>
            <person name="Noel B."/>
            <person name="Kuo A."/>
            <person name="Morin E."/>
            <person name="Chen J."/>
            <person name="Kohler A."/>
            <person name="Krizsan K."/>
            <person name="Balestrini R."/>
            <person name="Da Silva C."/>
            <person name="Montanini B."/>
            <person name="Hainaut M."/>
            <person name="Levati E."/>
            <person name="Barry K.W."/>
            <person name="Belfiori B."/>
            <person name="Cichocki N."/>
            <person name="Clum A."/>
            <person name="Dockter R.B."/>
            <person name="Fauchery L."/>
            <person name="Guy J."/>
            <person name="Iotti M."/>
            <person name="Le Tacon F."/>
            <person name="Lindquist E.A."/>
            <person name="Lipzen A."/>
            <person name="Malagnac F."/>
            <person name="Mello A."/>
            <person name="Molinier V."/>
            <person name="Miyauchi S."/>
            <person name="Poulain J."/>
            <person name="Riccioni C."/>
            <person name="Rubini A."/>
            <person name="Sitrit Y."/>
            <person name="Splivallo R."/>
            <person name="Traeger S."/>
            <person name="Wang M."/>
            <person name="Zifcakova L."/>
            <person name="Wipf D."/>
            <person name="Zambonelli A."/>
            <person name="Paolocci F."/>
            <person name="Nowrousian M."/>
            <person name="Ottonello S."/>
            <person name="Baldrian P."/>
            <person name="Spatafora J.W."/>
            <person name="Henrissat B."/>
            <person name="Nagy L.G."/>
            <person name="Aury J.M."/>
            <person name="Wincker P."/>
            <person name="Grigoriev I.V."/>
            <person name="Bonfante P."/>
            <person name="Martin F.M."/>
        </authorList>
    </citation>
    <scope>NUCLEOTIDE SEQUENCE [LARGE SCALE GENOMIC DNA]</scope>
    <source>
        <strain evidence="3 4">RN42</strain>
    </source>
</reference>
<dbReference type="InterPro" id="IPR001920">
    <property type="entry name" value="Asp/Glu_race"/>
</dbReference>
<evidence type="ECO:0000256" key="2">
    <source>
        <dbReference type="ARBA" id="ARBA00023235"/>
    </source>
</evidence>
<dbReference type="InterPro" id="IPR004380">
    <property type="entry name" value="Asp_race"/>
</dbReference>
<dbReference type="Proteomes" id="UP000275078">
    <property type="component" value="Unassembled WGS sequence"/>
</dbReference>
<dbReference type="AlphaFoldDB" id="A0A3N4IJT2"/>